<name>A6G4Y6_9BACT</name>
<feature type="domain" description="Response regulatory" evidence="7">
    <location>
        <begin position="5"/>
        <end position="121"/>
    </location>
</feature>
<keyword evidence="1 6" id="KW-0597">Phosphoprotein</keyword>
<dbReference type="GO" id="GO:0000976">
    <property type="term" value="F:transcription cis-regulatory region binding"/>
    <property type="evidence" value="ECO:0007669"/>
    <property type="project" value="TreeGrafter"/>
</dbReference>
<evidence type="ECO:0000256" key="2">
    <source>
        <dbReference type="ARBA" id="ARBA00023012"/>
    </source>
</evidence>
<protein>
    <submittedName>
        <fullName evidence="8">DNA-binding response regulator, LuxR family protein</fullName>
    </submittedName>
</protein>
<evidence type="ECO:0000313" key="9">
    <source>
        <dbReference type="Proteomes" id="UP000005801"/>
    </source>
</evidence>
<feature type="modified residue" description="4-aspartylphosphate" evidence="6">
    <location>
        <position position="54"/>
    </location>
</feature>
<evidence type="ECO:0000256" key="6">
    <source>
        <dbReference type="PROSITE-ProRule" id="PRU00169"/>
    </source>
</evidence>
<dbReference type="CDD" id="cd17574">
    <property type="entry name" value="REC_OmpR"/>
    <property type="match status" value="1"/>
</dbReference>
<keyword evidence="3" id="KW-0805">Transcription regulation</keyword>
<dbReference type="PROSITE" id="PS50110">
    <property type="entry name" value="RESPONSE_REGULATORY"/>
    <property type="match status" value="1"/>
</dbReference>
<dbReference type="PANTHER" id="PTHR48111:SF1">
    <property type="entry name" value="TWO-COMPONENT RESPONSE REGULATOR ORR33"/>
    <property type="match status" value="1"/>
</dbReference>
<keyword evidence="2" id="KW-0902">Two-component regulatory system</keyword>
<organism evidence="8 9">
    <name type="scientific">Plesiocystis pacifica SIR-1</name>
    <dbReference type="NCBI Taxonomy" id="391625"/>
    <lineage>
        <taxon>Bacteria</taxon>
        <taxon>Pseudomonadati</taxon>
        <taxon>Myxococcota</taxon>
        <taxon>Polyangia</taxon>
        <taxon>Nannocystales</taxon>
        <taxon>Nannocystaceae</taxon>
        <taxon>Plesiocystis</taxon>
    </lineage>
</organism>
<accession>A6G4Y6</accession>
<sequence length="121" mass="13168">MAGEHILIVEDDPSVQTLLGKALTAQGYRVTQAQDGLAGLTALEEEQPDLIIADIMMPRLDGMTFVKAIKRNAGTRSVPVIFLTAKNDPRSVVEGINVGAKYYVTKPFQLDELLSKVEKAL</sequence>
<dbReference type="SMART" id="SM00448">
    <property type="entry name" value="REC"/>
    <property type="match status" value="1"/>
</dbReference>
<keyword evidence="5" id="KW-0804">Transcription</keyword>
<dbReference type="Proteomes" id="UP000005801">
    <property type="component" value="Unassembled WGS sequence"/>
</dbReference>
<dbReference type="InterPro" id="IPR001789">
    <property type="entry name" value="Sig_transdc_resp-reg_receiver"/>
</dbReference>
<dbReference type="STRING" id="391625.PPSIR1_10760"/>
<evidence type="ECO:0000256" key="4">
    <source>
        <dbReference type="ARBA" id="ARBA00023125"/>
    </source>
</evidence>
<proteinExistence type="predicted"/>
<dbReference type="GO" id="GO:0005829">
    <property type="term" value="C:cytosol"/>
    <property type="evidence" value="ECO:0007669"/>
    <property type="project" value="TreeGrafter"/>
</dbReference>
<dbReference type="Pfam" id="PF00072">
    <property type="entry name" value="Response_reg"/>
    <property type="match status" value="1"/>
</dbReference>
<evidence type="ECO:0000256" key="5">
    <source>
        <dbReference type="ARBA" id="ARBA00023163"/>
    </source>
</evidence>
<reference evidence="8 9" key="1">
    <citation type="submission" date="2007-06" db="EMBL/GenBank/DDBJ databases">
        <authorList>
            <person name="Shimkets L."/>
            <person name="Ferriera S."/>
            <person name="Johnson J."/>
            <person name="Kravitz S."/>
            <person name="Beeson K."/>
            <person name="Sutton G."/>
            <person name="Rogers Y.-H."/>
            <person name="Friedman R."/>
            <person name="Frazier M."/>
            <person name="Venter J.C."/>
        </authorList>
    </citation>
    <scope>NUCLEOTIDE SEQUENCE [LARGE SCALE GENOMIC DNA]</scope>
    <source>
        <strain evidence="8 9">SIR-1</strain>
    </source>
</reference>
<dbReference type="InterPro" id="IPR011006">
    <property type="entry name" value="CheY-like_superfamily"/>
</dbReference>
<dbReference type="AlphaFoldDB" id="A6G4Y6"/>
<keyword evidence="4 8" id="KW-0238">DNA-binding</keyword>
<dbReference type="InterPro" id="IPR039420">
    <property type="entry name" value="WalR-like"/>
</dbReference>
<dbReference type="OrthoDB" id="9790791at2"/>
<dbReference type="eggNOG" id="COG2197">
    <property type="taxonomic scope" value="Bacteria"/>
</dbReference>
<gene>
    <name evidence="8" type="ORF">PPSIR1_10760</name>
</gene>
<dbReference type="GO" id="GO:0000156">
    <property type="term" value="F:phosphorelay response regulator activity"/>
    <property type="evidence" value="ECO:0007669"/>
    <property type="project" value="TreeGrafter"/>
</dbReference>
<evidence type="ECO:0000256" key="3">
    <source>
        <dbReference type="ARBA" id="ARBA00023015"/>
    </source>
</evidence>
<evidence type="ECO:0000256" key="1">
    <source>
        <dbReference type="ARBA" id="ARBA00022553"/>
    </source>
</evidence>
<evidence type="ECO:0000259" key="7">
    <source>
        <dbReference type="PROSITE" id="PS50110"/>
    </source>
</evidence>
<comment type="caution">
    <text evidence="8">The sequence shown here is derived from an EMBL/GenBank/DDBJ whole genome shotgun (WGS) entry which is preliminary data.</text>
</comment>
<dbReference type="GO" id="GO:0032993">
    <property type="term" value="C:protein-DNA complex"/>
    <property type="evidence" value="ECO:0007669"/>
    <property type="project" value="TreeGrafter"/>
</dbReference>
<dbReference type="SUPFAM" id="SSF52172">
    <property type="entry name" value="CheY-like"/>
    <property type="match status" value="1"/>
</dbReference>
<dbReference type="RefSeq" id="WP_006971785.1">
    <property type="nucleotide sequence ID" value="NZ_ABCS01000023.1"/>
</dbReference>
<dbReference type="FunFam" id="3.40.50.2300:FF:000001">
    <property type="entry name" value="DNA-binding response regulator PhoB"/>
    <property type="match status" value="1"/>
</dbReference>
<dbReference type="Gene3D" id="3.40.50.2300">
    <property type="match status" value="1"/>
</dbReference>
<evidence type="ECO:0000313" key="8">
    <source>
        <dbReference type="EMBL" id="EDM79078.1"/>
    </source>
</evidence>
<dbReference type="PANTHER" id="PTHR48111">
    <property type="entry name" value="REGULATOR OF RPOS"/>
    <property type="match status" value="1"/>
</dbReference>
<dbReference type="EMBL" id="ABCS01000023">
    <property type="protein sequence ID" value="EDM79078.1"/>
    <property type="molecule type" value="Genomic_DNA"/>
</dbReference>
<keyword evidence="9" id="KW-1185">Reference proteome</keyword>
<dbReference type="GO" id="GO:0006355">
    <property type="term" value="P:regulation of DNA-templated transcription"/>
    <property type="evidence" value="ECO:0007669"/>
    <property type="project" value="TreeGrafter"/>
</dbReference>